<feature type="transmembrane region" description="Helical" evidence="1">
    <location>
        <begin position="328"/>
        <end position="347"/>
    </location>
</feature>
<feature type="transmembrane region" description="Helical" evidence="1">
    <location>
        <begin position="122"/>
        <end position="143"/>
    </location>
</feature>
<feature type="transmembrane region" description="Helical" evidence="1">
    <location>
        <begin position="237"/>
        <end position="255"/>
    </location>
</feature>
<dbReference type="EMBL" id="AB812065">
    <property type="protein sequence ID" value="BAQ01793.1"/>
    <property type="molecule type" value="Genomic_DNA"/>
</dbReference>
<dbReference type="AlphaFoldDB" id="A0A0A8J703"/>
<accession>A0A0A8J703</accession>
<evidence type="ECO:0000313" key="3">
    <source>
        <dbReference type="EMBL" id="BAQ01793.1"/>
    </source>
</evidence>
<proteinExistence type="predicted"/>
<reference evidence="3" key="1">
    <citation type="journal article" date="2014" name="DNA Res.">
        <title>A complete view of the genetic diversity of the Escherichia coli O-antigen biosynthesis gene cluster.</title>
        <authorList>
            <person name="Iguchi A."/>
            <person name="Iyoda S."/>
            <person name="Kikuchi T."/>
            <person name="Ogura Y."/>
            <person name="Katsura K."/>
            <person name="Ohnishi M."/>
            <person name="Hayashi T."/>
            <person name="Thomson N.R."/>
        </authorList>
    </citation>
    <scope>NUCLEOTIDE SEQUENCE</scope>
    <source>
        <strain evidence="3">E1585-68</strain>
    </source>
</reference>
<dbReference type="EMBL" id="KJ755559">
    <property type="protein sequence ID" value="AIG62555.1"/>
    <property type="molecule type" value="Genomic_DNA"/>
</dbReference>
<protein>
    <submittedName>
        <fullName evidence="3">O-antigen polymerase</fullName>
    </submittedName>
</protein>
<feature type="transmembrane region" description="Helical" evidence="1">
    <location>
        <begin position="374"/>
        <end position="391"/>
    </location>
</feature>
<keyword evidence="1" id="KW-0472">Membrane</keyword>
<feature type="transmembrane region" description="Helical" evidence="1">
    <location>
        <begin position="93"/>
        <end position="110"/>
    </location>
</feature>
<feature type="transmembrane region" description="Helical" evidence="1">
    <location>
        <begin position="207"/>
        <end position="230"/>
    </location>
</feature>
<organism evidence="3">
    <name type="scientific">Escherichia coli</name>
    <dbReference type="NCBI Taxonomy" id="562"/>
    <lineage>
        <taxon>Bacteria</taxon>
        <taxon>Pseudomonadati</taxon>
        <taxon>Pseudomonadota</taxon>
        <taxon>Gammaproteobacteria</taxon>
        <taxon>Enterobacterales</taxon>
        <taxon>Enterobacteriaceae</taxon>
        <taxon>Escherichia</taxon>
    </lineage>
</organism>
<name>A0A0A8J703_ECOLX</name>
<sequence>MENQHVYFYKKSNKANVSIVALIFTYISIIGWSPFFSGYLAVPLFLTYHIPFLLLLAYFMLTQKISSALISLSIIMIILISALTLLTESLINFNRYIFEPLTFLLCYYCTVSRKLAEKICTYASCVVIIGIVLSVISFCYAYAGGNEILTFHNVDGRLNSLYLTSFSNFKIGNIIRPSFIYDEPGAFSFVICFVVILREVLGRKYNWVYLLGGMITLSLTQFIILSLYIIVKNWKNIKQILVLCFALFGLIMFTYNNNEFDFFYNRFNTENGTFSGDNRSMQISNYLNVVNENMFLLGDYKCHDNINQRCESHGDISSSIVTPIYKGGILQLLLQIITHAIIFWLALRERKLIFPALVLTILLLQRPFFDVVGYSVMIYYSIFLMFNFKVFKDDYYHSRKK</sequence>
<dbReference type="RefSeq" id="WP_124736897.1">
    <property type="nucleotide sequence ID" value="NZ_BFWW01000048.1"/>
</dbReference>
<evidence type="ECO:0000256" key="1">
    <source>
        <dbReference type="SAM" id="Phobius"/>
    </source>
</evidence>
<gene>
    <name evidence="3" type="primary">wzy</name>
</gene>
<feature type="transmembrane region" description="Helical" evidence="1">
    <location>
        <begin position="39"/>
        <end position="61"/>
    </location>
</feature>
<reference evidence="2" key="2">
    <citation type="journal article" date="2016" name="PLoS ONE">
        <title>Comparison of O-Antigen Gene Clusters of All O-Serogroups of Escherichia coli and Proposal for Adopting a New Nomenclature for O-Typing.</title>
        <authorList>
            <person name="DebRoy C."/>
            <person name="Fratamico P.M."/>
            <person name="Yan X."/>
            <person name="Baranzoni G."/>
            <person name="Liu Y."/>
            <person name="Needleman D.S."/>
            <person name="Tebbs R."/>
            <person name="O'Connell C.D."/>
            <person name="Allred A."/>
            <person name="Swimley M."/>
            <person name="Mwangi M."/>
            <person name="Kapur V."/>
            <person name="Raygoza Garay J.A."/>
            <person name="Roberts E.L."/>
            <person name="Katani R."/>
        </authorList>
    </citation>
    <scope>NUCLEOTIDE SEQUENCE</scope>
    <source>
        <strain evidence="2">E 1585-68</strain>
    </source>
</reference>
<feature type="transmembrane region" description="Helical" evidence="1">
    <location>
        <begin position="68"/>
        <end position="87"/>
    </location>
</feature>
<keyword evidence="1" id="KW-0812">Transmembrane</keyword>
<keyword evidence="1" id="KW-1133">Transmembrane helix</keyword>
<evidence type="ECO:0000313" key="2">
    <source>
        <dbReference type="EMBL" id="AIG62555.1"/>
    </source>
</evidence>
<feature type="transmembrane region" description="Helical" evidence="1">
    <location>
        <begin position="15"/>
        <end position="33"/>
    </location>
</feature>